<name>A0A1Y2FUK1_PROLT</name>
<keyword evidence="1" id="KW-1133">Transmembrane helix</keyword>
<reference evidence="2 3" key="1">
    <citation type="submission" date="2016-07" db="EMBL/GenBank/DDBJ databases">
        <title>Pervasive Adenine N6-methylation of Active Genes in Fungi.</title>
        <authorList>
            <consortium name="DOE Joint Genome Institute"/>
            <person name="Mondo S.J."/>
            <person name="Dannebaum R.O."/>
            <person name="Kuo R.C."/>
            <person name="Labutti K."/>
            <person name="Haridas S."/>
            <person name="Kuo A."/>
            <person name="Salamov A."/>
            <person name="Ahrendt S.R."/>
            <person name="Lipzen A."/>
            <person name="Sullivan W."/>
            <person name="Andreopoulos W.B."/>
            <person name="Clum A."/>
            <person name="Lindquist E."/>
            <person name="Daum C."/>
            <person name="Ramamoorthy G.K."/>
            <person name="Gryganskyi A."/>
            <person name="Culley D."/>
            <person name="Magnuson J.K."/>
            <person name="James T.Y."/>
            <person name="O'Malley M.A."/>
            <person name="Stajich J.E."/>
            <person name="Spatafora J.W."/>
            <person name="Visel A."/>
            <person name="Grigoriev I.V."/>
        </authorList>
    </citation>
    <scope>NUCLEOTIDE SEQUENCE [LARGE SCALE GENOMIC DNA]</scope>
    <source>
        <strain evidence="2 3">12-1054</strain>
    </source>
</reference>
<dbReference type="AlphaFoldDB" id="A0A1Y2FUK1"/>
<gene>
    <name evidence="2" type="ORF">BCR37DRAFT_2736</name>
</gene>
<proteinExistence type="predicted"/>
<dbReference type="RefSeq" id="XP_040728124.1">
    <property type="nucleotide sequence ID" value="XM_040866781.1"/>
</dbReference>
<dbReference type="GeneID" id="63783380"/>
<organism evidence="2 3">
    <name type="scientific">Protomyces lactucae-debilis</name>
    <dbReference type="NCBI Taxonomy" id="2754530"/>
    <lineage>
        <taxon>Eukaryota</taxon>
        <taxon>Fungi</taxon>
        <taxon>Dikarya</taxon>
        <taxon>Ascomycota</taxon>
        <taxon>Taphrinomycotina</taxon>
        <taxon>Taphrinomycetes</taxon>
        <taxon>Taphrinales</taxon>
        <taxon>Protomycetaceae</taxon>
        <taxon>Protomyces</taxon>
    </lineage>
</organism>
<comment type="caution">
    <text evidence="2">The sequence shown here is derived from an EMBL/GenBank/DDBJ whole genome shotgun (WGS) entry which is preliminary data.</text>
</comment>
<evidence type="ECO:0000313" key="3">
    <source>
        <dbReference type="Proteomes" id="UP000193685"/>
    </source>
</evidence>
<dbReference type="EMBL" id="MCFI01000001">
    <property type="protein sequence ID" value="ORY87629.1"/>
    <property type="molecule type" value="Genomic_DNA"/>
</dbReference>
<feature type="transmembrane region" description="Helical" evidence="1">
    <location>
        <begin position="80"/>
        <end position="101"/>
    </location>
</feature>
<keyword evidence="1" id="KW-0472">Membrane</keyword>
<keyword evidence="1" id="KW-0812">Transmembrane</keyword>
<accession>A0A1Y2FUK1</accession>
<evidence type="ECO:0000313" key="2">
    <source>
        <dbReference type="EMBL" id="ORY87629.1"/>
    </source>
</evidence>
<protein>
    <submittedName>
        <fullName evidence="2">Uncharacterized protein</fullName>
    </submittedName>
</protein>
<sequence length="267" mass="29225">MSHCGLRPPKKSAYAQYASPQLVRVSEHCFIRSANFRAMNKYQEEHLRGLEEHKRTEIPKINAIVNITIRTMHFYAGDSLMHVFNVAIATPIILGAIISALPSNTGAAALKCLKQPVTIQIVAQSHNRTISSDSLCNSQCNLLSAAFNNYEKSYCSYPAQTPPQKTETHTFTPALTTPKNKNGVVSTRDASCSCTISVVYDQLRVDGGQFGVDCKPSALAERLHNAGMGLKFWQAWDKDAALPPGEISIKTSVVGHYSEPAGNCRTN</sequence>
<evidence type="ECO:0000256" key="1">
    <source>
        <dbReference type="SAM" id="Phobius"/>
    </source>
</evidence>
<dbReference type="Proteomes" id="UP000193685">
    <property type="component" value="Unassembled WGS sequence"/>
</dbReference>
<keyword evidence="3" id="KW-1185">Reference proteome</keyword>